<dbReference type="AlphaFoldDB" id="A0A4R5B9K1"/>
<sequence length="211" mass="23371">MATPFALTAPVLEGDLVRLEPLELRHTADLATAAEEDRSSYEFTWVPDQTDIDDYIKAQLARADAGRLAPYAQISTRTGRAVGATAYWDPRLRPDRTGLSAIEIGFTWLAASAQGTGINAEAKLLLFDHAFTHWTVDRVDLKTDARNQRSRAAIASVGAGFEGVLRNWSRSWAPGEQGRLRDSAMYSIIAPEWPDRRARLHEGVARHTATR</sequence>
<evidence type="ECO:0000313" key="3">
    <source>
        <dbReference type="Proteomes" id="UP000295578"/>
    </source>
</evidence>
<dbReference type="OrthoDB" id="9795199at2"/>
<keyword evidence="2" id="KW-0808">Transferase</keyword>
<dbReference type="RefSeq" id="WP_132198737.1">
    <property type="nucleotide sequence ID" value="NZ_SMKY01000079.1"/>
</dbReference>
<proteinExistence type="predicted"/>
<reference evidence="2 3" key="1">
    <citation type="submission" date="2019-03" db="EMBL/GenBank/DDBJ databases">
        <title>Draft genome sequences of novel Actinobacteria.</title>
        <authorList>
            <person name="Sahin N."/>
            <person name="Ay H."/>
            <person name="Saygin H."/>
        </authorList>
    </citation>
    <scope>NUCLEOTIDE SEQUENCE [LARGE SCALE GENOMIC DNA]</scope>
    <source>
        <strain evidence="2 3">DSM 45941</strain>
    </source>
</reference>
<accession>A0A4R5B9K1</accession>
<evidence type="ECO:0000259" key="1">
    <source>
        <dbReference type="PROSITE" id="PS51186"/>
    </source>
</evidence>
<dbReference type="Gene3D" id="3.40.630.30">
    <property type="match status" value="1"/>
</dbReference>
<comment type="caution">
    <text evidence="2">The sequence shown here is derived from an EMBL/GenBank/DDBJ whole genome shotgun (WGS) entry which is preliminary data.</text>
</comment>
<organism evidence="2 3">
    <name type="scientific">Actinomadura darangshiensis</name>
    <dbReference type="NCBI Taxonomy" id="705336"/>
    <lineage>
        <taxon>Bacteria</taxon>
        <taxon>Bacillati</taxon>
        <taxon>Actinomycetota</taxon>
        <taxon>Actinomycetes</taxon>
        <taxon>Streptosporangiales</taxon>
        <taxon>Thermomonosporaceae</taxon>
        <taxon>Actinomadura</taxon>
    </lineage>
</organism>
<name>A0A4R5B9K1_9ACTN</name>
<evidence type="ECO:0000313" key="2">
    <source>
        <dbReference type="EMBL" id="TDD81330.1"/>
    </source>
</evidence>
<protein>
    <submittedName>
        <fullName evidence="2">N-acetyltransferase</fullName>
    </submittedName>
</protein>
<dbReference type="GO" id="GO:0016747">
    <property type="term" value="F:acyltransferase activity, transferring groups other than amino-acyl groups"/>
    <property type="evidence" value="ECO:0007669"/>
    <property type="project" value="InterPro"/>
</dbReference>
<dbReference type="InterPro" id="IPR000182">
    <property type="entry name" value="GNAT_dom"/>
</dbReference>
<feature type="domain" description="N-acetyltransferase" evidence="1">
    <location>
        <begin position="17"/>
        <end position="181"/>
    </location>
</feature>
<keyword evidence="3" id="KW-1185">Reference proteome</keyword>
<dbReference type="SUPFAM" id="SSF55729">
    <property type="entry name" value="Acyl-CoA N-acyltransferases (Nat)"/>
    <property type="match status" value="1"/>
</dbReference>
<dbReference type="PANTHER" id="PTHR43610">
    <property type="entry name" value="BLL6696 PROTEIN"/>
    <property type="match status" value="1"/>
</dbReference>
<dbReference type="Proteomes" id="UP000295578">
    <property type="component" value="Unassembled WGS sequence"/>
</dbReference>
<dbReference type="PANTHER" id="PTHR43610:SF1">
    <property type="entry name" value="N-ACETYLTRANSFERASE DOMAIN-CONTAINING PROTEIN"/>
    <property type="match status" value="1"/>
</dbReference>
<dbReference type="EMBL" id="SMKY01000079">
    <property type="protein sequence ID" value="TDD81330.1"/>
    <property type="molecule type" value="Genomic_DNA"/>
</dbReference>
<dbReference type="PROSITE" id="PS51186">
    <property type="entry name" value="GNAT"/>
    <property type="match status" value="1"/>
</dbReference>
<gene>
    <name evidence="2" type="ORF">E1293_18845</name>
</gene>
<dbReference type="Pfam" id="PF13302">
    <property type="entry name" value="Acetyltransf_3"/>
    <property type="match status" value="1"/>
</dbReference>
<dbReference type="InterPro" id="IPR016181">
    <property type="entry name" value="Acyl_CoA_acyltransferase"/>
</dbReference>